<dbReference type="SUPFAM" id="SSF160369">
    <property type="entry name" value="Ribosomal protein L10-like"/>
    <property type="match status" value="1"/>
</dbReference>
<dbReference type="Proteomes" id="UP000229362">
    <property type="component" value="Unassembled WGS sequence"/>
</dbReference>
<dbReference type="Gene3D" id="3.30.70.1730">
    <property type="match status" value="1"/>
</dbReference>
<proteinExistence type="inferred from homology"/>
<dbReference type="EMBL" id="PFBZ01000104">
    <property type="protein sequence ID" value="PIT86565.1"/>
    <property type="molecule type" value="Genomic_DNA"/>
</dbReference>
<evidence type="ECO:0000256" key="1">
    <source>
        <dbReference type="ARBA" id="ARBA00008889"/>
    </source>
</evidence>
<comment type="function">
    <text evidence="5">Forms part of the ribosomal stalk, playing a central role in the interaction of the ribosome with GTP-bound translation factors.</text>
</comment>
<sequence length="173" mass="18484">MAKTKLQKEEAIQSLVSSLQSAKSAVFANFQGLTVQETEELRAQCREQEITCIATKKTLMTRALTDAGFDVDAKAFNGAVAAFFGNTDEVAPAQIVANFAKTHEIVTIFGGVLEGSFIEAGKVHDLSKLPSKQQLLGQLVGTMQAPVSGFVRVLGGNLRGLVTVLDAVREQKS</sequence>
<comment type="similarity">
    <text evidence="1 5">Belongs to the universal ribosomal protein uL10 family.</text>
</comment>
<keyword evidence="3 5" id="KW-0687">Ribonucleoprotein</keyword>
<keyword evidence="5" id="KW-0694">RNA-binding</keyword>
<dbReference type="InterPro" id="IPR043141">
    <property type="entry name" value="Ribosomal_uL10-like_sf"/>
</dbReference>
<dbReference type="PANTHER" id="PTHR11560">
    <property type="entry name" value="39S RIBOSOMAL PROTEIN L10, MITOCHONDRIAL"/>
    <property type="match status" value="1"/>
</dbReference>
<dbReference type="GO" id="GO:0070180">
    <property type="term" value="F:large ribosomal subunit rRNA binding"/>
    <property type="evidence" value="ECO:0007669"/>
    <property type="project" value="UniProtKB-UniRule"/>
</dbReference>
<dbReference type="Gene3D" id="6.10.250.290">
    <property type="match status" value="1"/>
</dbReference>
<dbReference type="InterPro" id="IPR022973">
    <property type="entry name" value="Ribosomal_uL10_bac"/>
</dbReference>
<dbReference type="InterPro" id="IPR047865">
    <property type="entry name" value="Ribosomal_uL10_bac_type"/>
</dbReference>
<dbReference type="HAMAP" id="MF_00362">
    <property type="entry name" value="Ribosomal_uL10"/>
    <property type="match status" value="1"/>
</dbReference>
<keyword evidence="5" id="KW-0699">rRNA-binding</keyword>
<comment type="subunit">
    <text evidence="5">Part of the ribosomal stalk of the 50S ribosomal subunit. The N-terminus interacts with L11 and the large rRNA to form the base of the stalk. The C-terminus forms an elongated spine to which L12 dimers bind in a sequential fashion forming a multimeric L10(L12)X complex.</text>
</comment>
<dbReference type="AlphaFoldDB" id="A0A2M6W1G2"/>
<evidence type="ECO:0000256" key="4">
    <source>
        <dbReference type="ARBA" id="ARBA00035202"/>
    </source>
</evidence>
<reference evidence="7" key="1">
    <citation type="submission" date="2017-09" db="EMBL/GenBank/DDBJ databases">
        <title>Depth-based differentiation of microbial function through sediment-hosted aquifers and enrichment of novel symbionts in the deep terrestrial subsurface.</title>
        <authorList>
            <person name="Probst A.J."/>
            <person name="Ladd B."/>
            <person name="Jarett J.K."/>
            <person name="Geller-Mcgrath D.E."/>
            <person name="Sieber C.M.K."/>
            <person name="Emerson J.B."/>
            <person name="Anantharaman K."/>
            <person name="Thomas B.C."/>
            <person name="Malmstrom R."/>
            <person name="Stieglmeier M."/>
            <person name="Klingl A."/>
            <person name="Woyke T."/>
            <person name="Ryan C.M."/>
            <person name="Banfield J.F."/>
        </authorList>
    </citation>
    <scope>NUCLEOTIDE SEQUENCE [LARGE SCALE GENOMIC DNA]</scope>
</reference>
<name>A0A2M6W1G2_9BACT</name>
<dbReference type="InterPro" id="IPR001790">
    <property type="entry name" value="Ribosomal_uL10"/>
</dbReference>
<dbReference type="GO" id="GO:0006412">
    <property type="term" value="P:translation"/>
    <property type="evidence" value="ECO:0007669"/>
    <property type="project" value="UniProtKB-UniRule"/>
</dbReference>
<dbReference type="Pfam" id="PF00466">
    <property type="entry name" value="Ribosomal_L10"/>
    <property type="match status" value="1"/>
</dbReference>
<evidence type="ECO:0000313" key="7">
    <source>
        <dbReference type="Proteomes" id="UP000229362"/>
    </source>
</evidence>
<gene>
    <name evidence="5 6" type="primary">rplJ</name>
    <name evidence="6" type="ORF">COU33_02420</name>
</gene>
<dbReference type="GO" id="GO:0005840">
    <property type="term" value="C:ribosome"/>
    <property type="evidence" value="ECO:0007669"/>
    <property type="project" value="UniProtKB-KW"/>
</dbReference>
<keyword evidence="2 5" id="KW-0689">Ribosomal protein</keyword>
<evidence type="ECO:0000256" key="3">
    <source>
        <dbReference type="ARBA" id="ARBA00023274"/>
    </source>
</evidence>
<evidence type="ECO:0000256" key="2">
    <source>
        <dbReference type="ARBA" id="ARBA00022980"/>
    </source>
</evidence>
<protein>
    <recommendedName>
        <fullName evidence="4 5">Large ribosomal subunit protein uL10</fullName>
    </recommendedName>
</protein>
<evidence type="ECO:0000313" key="6">
    <source>
        <dbReference type="EMBL" id="PIT86565.1"/>
    </source>
</evidence>
<dbReference type="CDD" id="cd05797">
    <property type="entry name" value="Ribosomal_L10"/>
    <property type="match status" value="1"/>
</dbReference>
<comment type="caution">
    <text evidence="6">The sequence shown here is derived from an EMBL/GenBank/DDBJ whole genome shotgun (WGS) entry which is preliminary data.</text>
</comment>
<dbReference type="GO" id="GO:1990904">
    <property type="term" value="C:ribonucleoprotein complex"/>
    <property type="evidence" value="ECO:0007669"/>
    <property type="project" value="UniProtKB-KW"/>
</dbReference>
<accession>A0A2M6W1G2</accession>
<evidence type="ECO:0000256" key="5">
    <source>
        <dbReference type="HAMAP-Rule" id="MF_00362"/>
    </source>
</evidence>
<dbReference type="NCBIfam" id="NF000955">
    <property type="entry name" value="PRK00099.1-1"/>
    <property type="match status" value="1"/>
</dbReference>
<organism evidence="6 7">
    <name type="scientific">Candidatus Magasanikbacteria bacterium CG10_big_fil_rev_8_21_14_0_10_43_6</name>
    <dbReference type="NCBI Taxonomy" id="1974650"/>
    <lineage>
        <taxon>Bacteria</taxon>
        <taxon>Candidatus Magasanikiibacteriota</taxon>
    </lineage>
</organism>